<dbReference type="GO" id="GO:0005975">
    <property type="term" value="P:carbohydrate metabolic process"/>
    <property type="evidence" value="ECO:0007669"/>
    <property type="project" value="InterPro"/>
</dbReference>
<sequence length="171" mass="18371">MEPQSFPLNDPDNRIALMTSLSPADNLQRLHAALARLTGYVGVTNAYGPMRGERLSGIAAQFDTVLKDVAHRGLLFADARTGQPPLPYLWSRSVDIVLDDGNIDAGVLDRRLDALTHLALDKGSALGLVLLPRPVALDRVAAWTNTLTSKGVTLVPVSALMLSAPQQEPNK</sequence>
<dbReference type="EMBL" id="MLJW01006922">
    <property type="protein sequence ID" value="OIQ65974.1"/>
    <property type="molecule type" value="Genomic_DNA"/>
</dbReference>
<dbReference type="AlphaFoldDB" id="A0A1J5P471"/>
<dbReference type="Gene3D" id="3.20.20.370">
    <property type="entry name" value="Glycoside hydrolase/deacetylase"/>
    <property type="match status" value="1"/>
</dbReference>
<reference evidence="1" key="1">
    <citation type="submission" date="2016-10" db="EMBL/GenBank/DDBJ databases">
        <title>Sequence of Gallionella enrichment culture.</title>
        <authorList>
            <person name="Poehlein A."/>
            <person name="Muehling M."/>
            <person name="Daniel R."/>
        </authorList>
    </citation>
    <scope>NUCLEOTIDE SEQUENCE</scope>
</reference>
<evidence type="ECO:0000313" key="1">
    <source>
        <dbReference type="EMBL" id="OIQ65974.1"/>
    </source>
</evidence>
<dbReference type="PANTHER" id="PTHR30105">
    <property type="entry name" value="UNCHARACTERIZED YIBQ-RELATED"/>
    <property type="match status" value="1"/>
</dbReference>
<dbReference type="PANTHER" id="PTHR30105:SF2">
    <property type="entry name" value="DIVERGENT POLYSACCHARIDE DEACETYLASE SUPERFAMILY"/>
    <property type="match status" value="1"/>
</dbReference>
<name>A0A1J5P471_9ZZZZ</name>
<dbReference type="InterPro" id="IPR006837">
    <property type="entry name" value="Divergent_DAC"/>
</dbReference>
<protein>
    <submittedName>
        <fullName evidence="1">Divergent polysaccharide deacetylase</fullName>
    </submittedName>
</protein>
<comment type="caution">
    <text evidence="1">The sequence shown here is derived from an EMBL/GenBank/DDBJ whole genome shotgun (WGS) entry which is preliminary data.</text>
</comment>
<organism evidence="1">
    <name type="scientific">mine drainage metagenome</name>
    <dbReference type="NCBI Taxonomy" id="410659"/>
    <lineage>
        <taxon>unclassified sequences</taxon>
        <taxon>metagenomes</taxon>
        <taxon>ecological metagenomes</taxon>
    </lineage>
</organism>
<dbReference type="Pfam" id="PF04748">
    <property type="entry name" value="Polysacc_deac_2"/>
    <property type="match status" value="1"/>
</dbReference>
<dbReference type="InterPro" id="IPR011330">
    <property type="entry name" value="Glyco_hydro/deAcase_b/a-brl"/>
</dbReference>
<accession>A0A1J5P471</accession>
<dbReference type="SUPFAM" id="SSF88713">
    <property type="entry name" value="Glycoside hydrolase/deacetylase"/>
    <property type="match status" value="1"/>
</dbReference>
<proteinExistence type="predicted"/>
<gene>
    <name evidence="1" type="ORF">GALL_524640</name>
</gene>